<organism evidence="2 3">
    <name type="scientific">Steinernema carpocapsae</name>
    <name type="common">Entomopathogenic nematode</name>
    <dbReference type="NCBI Taxonomy" id="34508"/>
    <lineage>
        <taxon>Eukaryota</taxon>
        <taxon>Metazoa</taxon>
        <taxon>Ecdysozoa</taxon>
        <taxon>Nematoda</taxon>
        <taxon>Chromadorea</taxon>
        <taxon>Rhabditida</taxon>
        <taxon>Tylenchina</taxon>
        <taxon>Panagrolaimomorpha</taxon>
        <taxon>Strongyloidoidea</taxon>
        <taxon>Steinernematidae</taxon>
        <taxon>Steinernema</taxon>
    </lineage>
</organism>
<protein>
    <submittedName>
        <fullName evidence="2">Uncharacterized protein</fullName>
    </submittedName>
</protein>
<proteinExistence type="predicted"/>
<sequence>MDSKGFVMLHSFHSPAHVPLQFSSSFGFSRQTGAGRKRSMNKLLITKSFPPRIPASRISISTSVFVQKRFFQKSPGGFFSKNSDSEKPQTILSKG</sequence>
<accession>A0A4U5NWJ7</accession>
<dbReference type="Proteomes" id="UP000298663">
    <property type="component" value="Unassembled WGS sequence"/>
</dbReference>
<keyword evidence="3" id="KW-1185">Reference proteome</keyword>
<comment type="caution">
    <text evidence="2">The sequence shown here is derived from an EMBL/GenBank/DDBJ whole genome shotgun (WGS) entry which is preliminary data.</text>
</comment>
<dbReference type="AlphaFoldDB" id="A0A4U5NWJ7"/>
<reference evidence="2 3" key="2">
    <citation type="journal article" date="2019" name="G3 (Bethesda)">
        <title>Hybrid Assembly of the Genome of the Entomopathogenic Nematode Steinernema carpocapsae Identifies the X-Chromosome.</title>
        <authorList>
            <person name="Serra L."/>
            <person name="Macchietto M."/>
            <person name="Macias-Munoz A."/>
            <person name="McGill C.J."/>
            <person name="Rodriguez I.M."/>
            <person name="Rodriguez B."/>
            <person name="Murad R."/>
            <person name="Mortazavi A."/>
        </authorList>
    </citation>
    <scope>NUCLEOTIDE SEQUENCE [LARGE SCALE GENOMIC DNA]</scope>
    <source>
        <strain evidence="2 3">ALL</strain>
    </source>
</reference>
<feature type="region of interest" description="Disordered" evidence="1">
    <location>
        <begin position="74"/>
        <end position="95"/>
    </location>
</feature>
<evidence type="ECO:0000313" key="2">
    <source>
        <dbReference type="EMBL" id="TKR87604.1"/>
    </source>
</evidence>
<dbReference type="EMBL" id="AZBU02000003">
    <property type="protein sequence ID" value="TKR87604.1"/>
    <property type="molecule type" value="Genomic_DNA"/>
</dbReference>
<reference evidence="2 3" key="1">
    <citation type="journal article" date="2015" name="Genome Biol.">
        <title>Comparative genomics of Steinernema reveals deeply conserved gene regulatory networks.</title>
        <authorList>
            <person name="Dillman A.R."/>
            <person name="Macchietto M."/>
            <person name="Porter C.F."/>
            <person name="Rogers A."/>
            <person name="Williams B."/>
            <person name="Antoshechkin I."/>
            <person name="Lee M.M."/>
            <person name="Goodwin Z."/>
            <person name="Lu X."/>
            <person name="Lewis E.E."/>
            <person name="Goodrich-Blair H."/>
            <person name="Stock S.P."/>
            <person name="Adams B.J."/>
            <person name="Sternberg P.W."/>
            <person name="Mortazavi A."/>
        </authorList>
    </citation>
    <scope>NUCLEOTIDE SEQUENCE [LARGE SCALE GENOMIC DNA]</scope>
    <source>
        <strain evidence="2 3">ALL</strain>
    </source>
</reference>
<gene>
    <name evidence="2" type="ORF">L596_011977</name>
</gene>
<evidence type="ECO:0000313" key="3">
    <source>
        <dbReference type="Proteomes" id="UP000298663"/>
    </source>
</evidence>
<evidence type="ECO:0000256" key="1">
    <source>
        <dbReference type="SAM" id="MobiDB-lite"/>
    </source>
</evidence>
<name>A0A4U5NWJ7_STECR</name>